<feature type="domain" description="STAS" evidence="2">
    <location>
        <begin position="27"/>
        <end position="107"/>
    </location>
</feature>
<organism evidence="3 4">
    <name type="scientific">Streptomyces ficellus</name>
    <dbReference type="NCBI Taxonomy" id="1977088"/>
    <lineage>
        <taxon>Bacteria</taxon>
        <taxon>Bacillati</taxon>
        <taxon>Actinomycetota</taxon>
        <taxon>Actinomycetes</taxon>
        <taxon>Kitasatosporales</taxon>
        <taxon>Streptomycetaceae</taxon>
        <taxon>Streptomyces</taxon>
    </lineage>
</organism>
<evidence type="ECO:0000313" key="4">
    <source>
        <dbReference type="Proteomes" id="UP000422572"/>
    </source>
</evidence>
<dbReference type="KEGG" id="sfic:EIZ62_31830"/>
<protein>
    <submittedName>
        <fullName evidence="3">Anti-sigma factor antagonist</fullName>
    </submittedName>
</protein>
<sequence length="130" mass="13949">MDEPVTATPDPDPAVTPPPAGPHTVHLALTGDLDYDAYGEFLQQARAALEGRSDVTDLRLDCREAGLVDSMGLSALLQIHRSAEENGIRFHLDHIGPALRRLMELTGTYEHLTALQQPGPRPGPHPGSGT</sequence>
<proteinExistence type="predicted"/>
<dbReference type="Pfam" id="PF13466">
    <property type="entry name" value="STAS_2"/>
    <property type="match status" value="1"/>
</dbReference>
<feature type="region of interest" description="Disordered" evidence="1">
    <location>
        <begin position="1"/>
        <end position="26"/>
    </location>
</feature>
<gene>
    <name evidence="3" type="ORF">EIZ62_31830</name>
</gene>
<keyword evidence="4" id="KW-1185">Reference proteome</keyword>
<evidence type="ECO:0000313" key="3">
    <source>
        <dbReference type="EMBL" id="QGV82335.1"/>
    </source>
</evidence>
<reference evidence="3 4" key="1">
    <citation type="submission" date="2018-12" db="EMBL/GenBank/DDBJ databases">
        <title>Complete genome sequence of Streptomyces ficellus NRRL8067, the producer of ficellomycin, feldamycin and nojirimycin.</title>
        <authorList>
            <person name="Zhang H."/>
            <person name="Yue R."/>
            <person name="Liu Y."/>
            <person name="Li M."/>
            <person name="Mu H."/>
            <person name="Zhang J."/>
        </authorList>
    </citation>
    <scope>NUCLEOTIDE SEQUENCE [LARGE SCALE GENOMIC DNA]</scope>
    <source>
        <strain evidence="3 4">NRRL 8067</strain>
    </source>
</reference>
<dbReference type="AlphaFoldDB" id="A0A6I6FRF4"/>
<dbReference type="PROSITE" id="PS50801">
    <property type="entry name" value="STAS"/>
    <property type="match status" value="1"/>
</dbReference>
<dbReference type="InterPro" id="IPR002645">
    <property type="entry name" value="STAS_dom"/>
</dbReference>
<dbReference type="EMBL" id="CP034279">
    <property type="protein sequence ID" value="QGV82335.1"/>
    <property type="molecule type" value="Genomic_DNA"/>
</dbReference>
<evidence type="ECO:0000256" key="1">
    <source>
        <dbReference type="SAM" id="MobiDB-lite"/>
    </source>
</evidence>
<dbReference type="CDD" id="cd07043">
    <property type="entry name" value="STAS_anti-anti-sigma_factors"/>
    <property type="match status" value="1"/>
</dbReference>
<dbReference type="InterPro" id="IPR036513">
    <property type="entry name" value="STAS_dom_sf"/>
</dbReference>
<dbReference type="Gene3D" id="3.30.750.24">
    <property type="entry name" value="STAS domain"/>
    <property type="match status" value="1"/>
</dbReference>
<accession>A0A6I6FRF4</accession>
<feature type="compositionally biased region" description="Pro residues" evidence="1">
    <location>
        <begin position="10"/>
        <end position="21"/>
    </location>
</feature>
<name>A0A6I6FRF4_9ACTN</name>
<dbReference type="Proteomes" id="UP000422572">
    <property type="component" value="Chromosome"/>
</dbReference>
<dbReference type="InterPro" id="IPR058548">
    <property type="entry name" value="MlaB-like_STAS"/>
</dbReference>
<dbReference type="OrthoDB" id="4249752at2"/>
<dbReference type="SUPFAM" id="SSF52091">
    <property type="entry name" value="SpoIIaa-like"/>
    <property type="match status" value="1"/>
</dbReference>
<evidence type="ECO:0000259" key="2">
    <source>
        <dbReference type="PROSITE" id="PS50801"/>
    </source>
</evidence>